<organism evidence="2 3">
    <name type="scientific">Parabacteroides segnis</name>
    <dbReference type="NCBI Taxonomy" id="2763058"/>
    <lineage>
        <taxon>Bacteria</taxon>
        <taxon>Pseudomonadati</taxon>
        <taxon>Bacteroidota</taxon>
        <taxon>Bacteroidia</taxon>
        <taxon>Bacteroidales</taxon>
        <taxon>Tannerellaceae</taxon>
        <taxon>Parabacteroides</taxon>
    </lineage>
</organism>
<dbReference type="EMBL" id="JACOOI010000006">
    <property type="protein sequence ID" value="MBC5642729.1"/>
    <property type="molecule type" value="Genomic_DNA"/>
</dbReference>
<gene>
    <name evidence="2" type="ORF">H8S77_07495</name>
</gene>
<feature type="domain" description="HEPN" evidence="1">
    <location>
        <begin position="163"/>
        <end position="283"/>
    </location>
</feature>
<dbReference type="InterPro" id="IPR007842">
    <property type="entry name" value="HEPN_dom"/>
</dbReference>
<protein>
    <submittedName>
        <fullName evidence="2">HEPN domain-containing protein</fullName>
    </submittedName>
</protein>
<proteinExistence type="predicted"/>
<keyword evidence="3" id="KW-1185">Reference proteome</keyword>
<name>A0ABR7E0Z5_9BACT</name>
<dbReference type="PANTHER" id="PTHR33933:SF1">
    <property type="entry name" value="PROTEIN ADENYLYLTRANSFERASE MNTA-RELATED"/>
    <property type="match status" value="1"/>
</dbReference>
<dbReference type="InterPro" id="IPR043519">
    <property type="entry name" value="NT_sf"/>
</dbReference>
<dbReference type="Gene3D" id="3.30.460.10">
    <property type="entry name" value="Beta Polymerase, domain 2"/>
    <property type="match status" value="1"/>
</dbReference>
<dbReference type="RefSeq" id="WP_186958900.1">
    <property type="nucleotide sequence ID" value="NZ_JACOOI010000006.1"/>
</dbReference>
<accession>A0ABR7E0Z5</accession>
<dbReference type="PANTHER" id="PTHR33933">
    <property type="entry name" value="NUCLEOTIDYLTRANSFERASE"/>
    <property type="match status" value="1"/>
</dbReference>
<dbReference type="Proteomes" id="UP000644010">
    <property type="component" value="Unassembled WGS sequence"/>
</dbReference>
<dbReference type="InterPro" id="IPR052548">
    <property type="entry name" value="Type_VII_TA_antitoxin"/>
</dbReference>
<reference evidence="2 3" key="1">
    <citation type="submission" date="2020-08" db="EMBL/GenBank/DDBJ databases">
        <title>Genome public.</title>
        <authorList>
            <person name="Liu C."/>
            <person name="Sun Q."/>
        </authorList>
    </citation>
    <scope>NUCLEOTIDE SEQUENCE [LARGE SCALE GENOMIC DNA]</scope>
    <source>
        <strain evidence="2 3">BX2</strain>
    </source>
</reference>
<dbReference type="SUPFAM" id="SSF81593">
    <property type="entry name" value="Nucleotidyltransferase substrate binding subunit/domain"/>
    <property type="match status" value="1"/>
</dbReference>
<evidence type="ECO:0000313" key="3">
    <source>
        <dbReference type="Proteomes" id="UP000644010"/>
    </source>
</evidence>
<dbReference type="SMART" id="SM00748">
    <property type="entry name" value="HEPN"/>
    <property type="match status" value="1"/>
</dbReference>
<sequence>MKDSIAYLPKDKQEDLNFLVNEILKRLPQVEFIILYGSYARGNYVRRSIRIEDGGIPTVKISDYDIYVITSGINSKKAETVLDNVEDIFFSGKDFDRDTPVQFINDDIKIVNKYLEEGRYFYTQIKQEGIVLYNSGKYKLARRRKLNYAEIKEQAQEYFDEKLNEANEFLVDTINAFNRGNYKRASFYLHQACENYYYAIRLTYTLRNNKQHNLSKLSSSVRGYSEDLKMVFPQDTLEEKRLFTLLKAAYVDARYNPHFVVTKEDINQLTPKVELLRDITKRICESKIKEYAEKVL</sequence>
<dbReference type="SUPFAM" id="SSF81301">
    <property type="entry name" value="Nucleotidyltransferase"/>
    <property type="match status" value="1"/>
</dbReference>
<evidence type="ECO:0000313" key="2">
    <source>
        <dbReference type="EMBL" id="MBC5642729.1"/>
    </source>
</evidence>
<dbReference type="InterPro" id="IPR041633">
    <property type="entry name" value="Polbeta"/>
</dbReference>
<dbReference type="Pfam" id="PF05168">
    <property type="entry name" value="HEPN"/>
    <property type="match status" value="1"/>
</dbReference>
<dbReference type="PROSITE" id="PS50910">
    <property type="entry name" value="HEPN"/>
    <property type="match status" value="1"/>
</dbReference>
<comment type="caution">
    <text evidence="2">The sequence shown here is derived from an EMBL/GenBank/DDBJ whole genome shotgun (WGS) entry which is preliminary data.</text>
</comment>
<dbReference type="Gene3D" id="1.20.120.330">
    <property type="entry name" value="Nucleotidyltransferases domain 2"/>
    <property type="match status" value="1"/>
</dbReference>
<evidence type="ECO:0000259" key="1">
    <source>
        <dbReference type="PROSITE" id="PS50910"/>
    </source>
</evidence>
<dbReference type="Pfam" id="PF18765">
    <property type="entry name" value="Polbeta"/>
    <property type="match status" value="1"/>
</dbReference>
<dbReference type="CDD" id="cd05403">
    <property type="entry name" value="NT_KNTase_like"/>
    <property type="match status" value="1"/>
</dbReference>